<organism evidence="5 6">
    <name type="scientific">Candidatus Woesebacteria bacterium GW2011_GWA1_39_12</name>
    <dbReference type="NCBI Taxonomy" id="1618549"/>
    <lineage>
        <taxon>Bacteria</taxon>
        <taxon>Candidatus Woeseibacteriota</taxon>
    </lineage>
</organism>
<protein>
    <submittedName>
        <fullName evidence="5">Resolvase</fullName>
    </submittedName>
</protein>
<dbReference type="EMBL" id="LBWA01000006">
    <property type="protein sequence ID" value="KKQ98040.1"/>
    <property type="molecule type" value="Genomic_DNA"/>
</dbReference>
<evidence type="ECO:0000259" key="3">
    <source>
        <dbReference type="PROSITE" id="PS51736"/>
    </source>
</evidence>
<dbReference type="PANTHER" id="PTHR30461:SF2">
    <property type="entry name" value="SERINE RECOMBINASE PINE-RELATED"/>
    <property type="match status" value="1"/>
</dbReference>
<dbReference type="PANTHER" id="PTHR30461">
    <property type="entry name" value="DNA-INVERTASE FROM LAMBDOID PROPHAGE"/>
    <property type="match status" value="1"/>
</dbReference>
<evidence type="ECO:0000256" key="2">
    <source>
        <dbReference type="ARBA" id="ARBA00023172"/>
    </source>
</evidence>
<accession>A0A0G0MCI1</accession>
<dbReference type="InterPro" id="IPR036162">
    <property type="entry name" value="Resolvase-like_N_sf"/>
</dbReference>
<dbReference type="InterPro" id="IPR038109">
    <property type="entry name" value="DNA_bind_recomb_sf"/>
</dbReference>
<reference evidence="5 6" key="1">
    <citation type="journal article" date="2015" name="Nature">
        <title>rRNA introns, odd ribosomes, and small enigmatic genomes across a large radiation of phyla.</title>
        <authorList>
            <person name="Brown C.T."/>
            <person name="Hug L.A."/>
            <person name="Thomas B.C."/>
            <person name="Sharon I."/>
            <person name="Castelle C.J."/>
            <person name="Singh A."/>
            <person name="Wilkins M.J."/>
            <person name="Williams K.H."/>
            <person name="Banfield J.F."/>
        </authorList>
    </citation>
    <scope>NUCLEOTIDE SEQUENCE [LARGE SCALE GENOMIC DNA]</scope>
</reference>
<dbReference type="PROSITE" id="PS51737">
    <property type="entry name" value="RECOMBINASE_DNA_BIND"/>
    <property type="match status" value="1"/>
</dbReference>
<dbReference type="Proteomes" id="UP000034325">
    <property type="component" value="Unassembled WGS sequence"/>
</dbReference>
<comment type="caution">
    <text evidence="5">The sequence shown here is derived from an EMBL/GenBank/DDBJ whole genome shotgun (WGS) entry which is preliminary data.</text>
</comment>
<dbReference type="Gene3D" id="3.90.1750.20">
    <property type="entry name" value="Putative Large Serine Recombinase, Chain B, Domain 2"/>
    <property type="match status" value="1"/>
</dbReference>
<dbReference type="InterPro" id="IPR006119">
    <property type="entry name" value="Resolv_N"/>
</dbReference>
<evidence type="ECO:0000256" key="1">
    <source>
        <dbReference type="ARBA" id="ARBA00023125"/>
    </source>
</evidence>
<dbReference type="CDD" id="cd00338">
    <property type="entry name" value="Ser_Recombinase"/>
    <property type="match status" value="1"/>
</dbReference>
<dbReference type="GO" id="GO:0003677">
    <property type="term" value="F:DNA binding"/>
    <property type="evidence" value="ECO:0007669"/>
    <property type="project" value="UniProtKB-KW"/>
</dbReference>
<evidence type="ECO:0000313" key="6">
    <source>
        <dbReference type="Proteomes" id="UP000034325"/>
    </source>
</evidence>
<proteinExistence type="predicted"/>
<keyword evidence="2" id="KW-0233">DNA recombination</keyword>
<dbReference type="Pfam" id="PF07508">
    <property type="entry name" value="Recombinase"/>
    <property type="match status" value="1"/>
</dbReference>
<name>A0A0G0MCI1_9BACT</name>
<evidence type="ECO:0000259" key="4">
    <source>
        <dbReference type="PROSITE" id="PS51737"/>
    </source>
</evidence>
<sequence length="528" mass="61378">MKTAIFCRVSSKEQEETGYSLPAQEKFLREYADKQGLEVAKVFAVSESAAGKVQRKIFIEMIAYVRKHDIPTIIVETTDRLTRNFADVPTIDLWITENEDHQVHLAKEGCILHNTSRSHEWFMWRVKVATAEYYVRLLSENVKKGQKEKIAQGWLPTKPPNGYKTIGDTGHKIHVVDEDTAPFVRKMFDLYITGNYSIKRLSKKMYAEGMRSQLGHKLPHSRIHTLLRDPFYIGKMRWQDNIYEGKQQPLITVEQFNKVQTMLKSRTTPKYRKHNFLFRGLIKCAGCHNSITFETAKGHIYGHCNHYHECPQTTWVKEYEVEDQLLEGFETLKIKNSRIVGWLKKALKESHQDEIEYHNNTVGELETRYEAVQKRMDKLYDDKLDEKIAPEFYNRKFKQYSDEKDEITESIKKHAQASTGYINLGVNIYELSQRAKELYLKAKAKGMIDEQRALIRFIFATLTVDGEKLSYTYSKTFKILSEAVAETNGPKVGKIDDLENGKFELTKKPDNSTQKDALLPLRPIWLLG</sequence>
<feature type="domain" description="Recombinase" evidence="4">
    <location>
        <begin position="160"/>
        <end position="269"/>
    </location>
</feature>
<feature type="domain" description="Resolvase/invertase-type recombinase catalytic" evidence="3">
    <location>
        <begin position="2"/>
        <end position="153"/>
    </location>
</feature>
<dbReference type="Pfam" id="PF00239">
    <property type="entry name" value="Resolvase"/>
    <property type="match status" value="1"/>
</dbReference>
<dbReference type="Gene3D" id="3.40.50.1390">
    <property type="entry name" value="Resolvase, N-terminal catalytic domain"/>
    <property type="match status" value="1"/>
</dbReference>
<dbReference type="SMART" id="SM00857">
    <property type="entry name" value="Resolvase"/>
    <property type="match status" value="1"/>
</dbReference>
<dbReference type="SUPFAM" id="SSF53041">
    <property type="entry name" value="Resolvase-like"/>
    <property type="match status" value="1"/>
</dbReference>
<dbReference type="PROSITE" id="PS51736">
    <property type="entry name" value="RECOMBINASES_3"/>
    <property type="match status" value="1"/>
</dbReference>
<evidence type="ECO:0000313" key="5">
    <source>
        <dbReference type="EMBL" id="KKQ98040.1"/>
    </source>
</evidence>
<keyword evidence="1" id="KW-0238">DNA-binding</keyword>
<dbReference type="InterPro" id="IPR050639">
    <property type="entry name" value="SSR_resolvase"/>
</dbReference>
<dbReference type="AlphaFoldDB" id="A0A0G0MCI1"/>
<dbReference type="InterPro" id="IPR011109">
    <property type="entry name" value="DNA_bind_recombinase_dom"/>
</dbReference>
<dbReference type="GO" id="GO:0000150">
    <property type="term" value="F:DNA strand exchange activity"/>
    <property type="evidence" value="ECO:0007669"/>
    <property type="project" value="InterPro"/>
</dbReference>
<gene>
    <name evidence="5" type="ORF">UT23_C0006G0081</name>
</gene>